<comment type="caution">
    <text evidence="4">The sequence shown here is derived from an EMBL/GenBank/DDBJ whole genome shotgun (WGS) entry which is preliminary data.</text>
</comment>
<feature type="domain" description="DUF7363" evidence="3">
    <location>
        <begin position="207"/>
        <end position="315"/>
    </location>
</feature>
<feature type="region of interest" description="Disordered" evidence="1">
    <location>
        <begin position="711"/>
        <end position="736"/>
    </location>
</feature>
<dbReference type="InterPro" id="IPR055787">
    <property type="entry name" value="DUF7363"/>
</dbReference>
<dbReference type="AlphaFoldDB" id="A0A5S4UTM3"/>
<accession>A0A5S4UTM3</accession>
<dbReference type="InterPro" id="IPR024983">
    <property type="entry name" value="CHAT_dom"/>
</dbReference>
<feature type="domain" description="CHAT" evidence="2">
    <location>
        <begin position="517"/>
        <end position="690"/>
    </location>
</feature>
<feature type="compositionally biased region" description="Pro residues" evidence="1">
    <location>
        <begin position="161"/>
        <end position="181"/>
    </location>
</feature>
<reference evidence="4 5" key="1">
    <citation type="submission" date="2019-08" db="EMBL/GenBank/DDBJ databases">
        <authorList>
            <person name="Hu J."/>
        </authorList>
    </citation>
    <scope>NUCLEOTIDE SEQUENCE [LARGE SCALE GENOMIC DNA]</scope>
    <source>
        <strain evidence="4 5">NEAU-184</strain>
    </source>
</reference>
<keyword evidence="5" id="KW-1185">Reference proteome</keyword>
<sequence length="736" mass="78899">MPRAEARAMMPPPAMLGARGAVRVVAPAEALDWTPPSSGRVLARADLVGTGGGPPVVVISLAEDVDPRRVIVFVQVEALLCSFRPTGDDPDALEVVLPFAIGPRRGVVVVVECETEAEAEELARVYAARLETAAPEAPRSAEPPAEAAEPGAEEPPITRSAPPPPPPPSFPLPAPGLPPDFGPEDSTGVGGAGDESAERRALAHVHAEMPRRVVVDEVTEVRFRLSRRRLEASAGTTHAEQGIMIDPRRDVTVTIALRGFRLVEGERESIVERLPESEADVAERVFRVVGPIPGNGEVSLVVRQDADLPLATLRLTAEIVAAGARAAAEPTRVTADVVEPDPELVALPSIRIDESIVGTDSRLRIRVTVGPGAAECETPIADKAAFISRTYEKVAGIRAELAEITDRDKRARRGRDRLRRLGMGLAQALFSPKVLAFLWTAQDDLDGLIVQTAGELDIPWEVVHLVPPPGVADDRKPRFLSGYGLTRWVYDTAHPTELTVTAAGVRFVCPDYADRHLRLAHTAEERKFLEGQFAATTIDPDDADGITGLMRQGFDLLHFAGHGRWSAAPPQVQELLLAAFSETEDLPLARYSDGELRRDLPDRGRIDDADTGPFVFLNACDIGRLPAGPAALGGFPEAFLRGGAAAFVGCSWAVGDEPASTFVEAFYLALADDRLTMAEATRKARRAANEVADLSELAYAVYAHPRARILLDQPDQPAPADEPAPADQPIPEGPQP</sequence>
<organism evidence="4 5">
    <name type="scientific">Agromyces mariniharenae</name>
    <dbReference type="NCBI Taxonomy" id="2604423"/>
    <lineage>
        <taxon>Bacteria</taxon>
        <taxon>Bacillati</taxon>
        <taxon>Actinomycetota</taxon>
        <taxon>Actinomycetes</taxon>
        <taxon>Micrococcales</taxon>
        <taxon>Microbacteriaceae</taxon>
        <taxon>Agromyces</taxon>
    </lineage>
</organism>
<evidence type="ECO:0000313" key="5">
    <source>
        <dbReference type="Proteomes" id="UP000325243"/>
    </source>
</evidence>
<feature type="compositionally biased region" description="Pro residues" evidence="1">
    <location>
        <begin position="716"/>
        <end position="736"/>
    </location>
</feature>
<evidence type="ECO:0000259" key="2">
    <source>
        <dbReference type="Pfam" id="PF12770"/>
    </source>
</evidence>
<proteinExistence type="predicted"/>
<name>A0A5S4UTM3_9MICO</name>
<evidence type="ECO:0000256" key="1">
    <source>
        <dbReference type="SAM" id="MobiDB-lite"/>
    </source>
</evidence>
<protein>
    <submittedName>
        <fullName evidence="4">CHAT domain-containing protein</fullName>
    </submittedName>
</protein>
<evidence type="ECO:0000313" key="4">
    <source>
        <dbReference type="EMBL" id="TYL50324.1"/>
    </source>
</evidence>
<dbReference type="Pfam" id="PF12770">
    <property type="entry name" value="CHAT"/>
    <property type="match status" value="1"/>
</dbReference>
<feature type="region of interest" description="Disordered" evidence="1">
    <location>
        <begin position="133"/>
        <end position="199"/>
    </location>
</feature>
<evidence type="ECO:0000259" key="3">
    <source>
        <dbReference type="Pfam" id="PF24063"/>
    </source>
</evidence>
<dbReference type="Pfam" id="PF24063">
    <property type="entry name" value="DUF7363"/>
    <property type="match status" value="1"/>
</dbReference>
<gene>
    <name evidence="4" type="ORF">FYC51_14000</name>
</gene>
<dbReference type="Proteomes" id="UP000325243">
    <property type="component" value="Unassembled WGS sequence"/>
</dbReference>
<feature type="compositionally biased region" description="Low complexity" evidence="1">
    <location>
        <begin position="133"/>
        <end position="150"/>
    </location>
</feature>
<dbReference type="RefSeq" id="WP_148734426.1">
    <property type="nucleotide sequence ID" value="NZ_VSSB01000002.1"/>
</dbReference>
<dbReference type="EMBL" id="VSSB01000002">
    <property type="protein sequence ID" value="TYL50324.1"/>
    <property type="molecule type" value="Genomic_DNA"/>
</dbReference>